<accession>A0AAW1PA16</accession>
<dbReference type="GO" id="GO:0071949">
    <property type="term" value="F:FAD binding"/>
    <property type="evidence" value="ECO:0007669"/>
    <property type="project" value="TreeGrafter"/>
</dbReference>
<evidence type="ECO:0000256" key="6">
    <source>
        <dbReference type="ARBA" id="ARBA00022857"/>
    </source>
</evidence>
<dbReference type="Proteomes" id="UP001465755">
    <property type="component" value="Unassembled WGS sequence"/>
</dbReference>
<keyword evidence="5" id="KW-0274">FAD</keyword>
<keyword evidence="7" id="KW-0560">Oxidoreductase</keyword>
<protein>
    <recommendedName>
        <fullName evidence="9">MTHFR SAM-binding regulatory domain-containing protein</fullName>
    </recommendedName>
</protein>
<name>A0AAW1PA16_9CHLO</name>
<sequence length="604" mass="67773">MKVVDKMNASIKAGTTFFSFEFFPPRTDEGVENLFDRQDRMASYGPTFCDVTWGAGGSTAELTLEIASKMQNMICVETMMHLTCTNMPTEKLDDALKQLKQCGIQNVLALRGDPPKGQATFQAVEGGFASALDLVKYIRAKHGSHFGITVSGYPEAHPDIIVDDPQQMDKNYWADLHYLKDKIDAGGEVIITQLFYDVERFLKFEKDCRSIGIKCPIVPGIMPIMTYGGFQRMTGFCKTHVPPHISEALERVKDSDEALKNLGIDLGTAMCKRLLDAGAPGLHMYTLNLERSAVSILENLGLISKSKVTRPLPWRRPATDKRAQEQVRPIFWSNRPKSYLSRTSDWDEFPTGRWGNAKSPAYGTLSDYQFMRRHSCSGKWLQKARSAWGESLSSVDDVIKVFVSYCSGRVEVLPWSESMGMMTETNQIQKQLLQLNQRGFLTINSQPRIDGAPSSDPHVGWGGPNGYVYQKAYVEFFCSPQRWHSLQTRLKGAQSLTYMAVDAAGDLQSNIGPSEVNAVTWGVFPAKEVVQPTVVDPQSFTVWKDEAFQLWETEWGKLYEPESESHKVVTDIASTWFLVSVVDNDYVSGDLFKWFDEESANGHA</sequence>
<dbReference type="Pfam" id="PF21895">
    <property type="entry name" value="MTHFR_C"/>
    <property type="match status" value="1"/>
</dbReference>
<dbReference type="InterPro" id="IPR053806">
    <property type="entry name" value="MTHFR_C"/>
</dbReference>
<dbReference type="NCBIfam" id="TIGR00677">
    <property type="entry name" value="fadh2_euk"/>
    <property type="match status" value="1"/>
</dbReference>
<evidence type="ECO:0000256" key="3">
    <source>
        <dbReference type="ARBA" id="ARBA00006743"/>
    </source>
</evidence>
<dbReference type="PANTHER" id="PTHR45754">
    <property type="entry name" value="METHYLENETETRAHYDROFOLATE REDUCTASE"/>
    <property type="match status" value="1"/>
</dbReference>
<dbReference type="SUPFAM" id="SSF51730">
    <property type="entry name" value="FAD-linked oxidoreductase"/>
    <property type="match status" value="1"/>
</dbReference>
<evidence type="ECO:0000256" key="2">
    <source>
        <dbReference type="ARBA" id="ARBA00004777"/>
    </source>
</evidence>
<dbReference type="InterPro" id="IPR029041">
    <property type="entry name" value="FAD-linked_oxidoreductase-like"/>
</dbReference>
<dbReference type="GO" id="GO:0004489">
    <property type="term" value="F:methylenetetrahydrofolate reductase [NAD(P)H] activity"/>
    <property type="evidence" value="ECO:0007669"/>
    <property type="project" value="InterPro"/>
</dbReference>
<gene>
    <name evidence="10" type="ORF">WJX73_009540</name>
</gene>
<dbReference type="FunFam" id="3.20.20.220:FF:000002">
    <property type="entry name" value="Methylenetetrahydrofolate reductase"/>
    <property type="match status" value="1"/>
</dbReference>
<dbReference type="CDD" id="cd00537">
    <property type="entry name" value="MTHFR"/>
    <property type="match status" value="1"/>
</dbReference>
<evidence type="ECO:0000259" key="9">
    <source>
        <dbReference type="Pfam" id="PF21895"/>
    </source>
</evidence>
<evidence type="ECO:0000256" key="1">
    <source>
        <dbReference type="ARBA" id="ARBA00001974"/>
    </source>
</evidence>
<evidence type="ECO:0000256" key="8">
    <source>
        <dbReference type="RuleBase" id="RU004254"/>
    </source>
</evidence>
<comment type="cofactor">
    <cofactor evidence="1">
        <name>FAD</name>
        <dbReference type="ChEBI" id="CHEBI:57692"/>
    </cofactor>
</comment>
<dbReference type="AlphaFoldDB" id="A0AAW1PA16"/>
<reference evidence="10 11" key="1">
    <citation type="journal article" date="2024" name="Nat. Commun.">
        <title>Phylogenomics reveals the evolutionary origins of lichenization in chlorophyte algae.</title>
        <authorList>
            <person name="Puginier C."/>
            <person name="Libourel C."/>
            <person name="Otte J."/>
            <person name="Skaloud P."/>
            <person name="Haon M."/>
            <person name="Grisel S."/>
            <person name="Petersen M."/>
            <person name="Berrin J.G."/>
            <person name="Delaux P.M."/>
            <person name="Dal Grande F."/>
            <person name="Keller J."/>
        </authorList>
    </citation>
    <scope>NUCLEOTIDE SEQUENCE [LARGE SCALE GENOMIC DNA]</scope>
    <source>
        <strain evidence="10 11">SAG 2036</strain>
    </source>
</reference>
<evidence type="ECO:0000256" key="4">
    <source>
        <dbReference type="ARBA" id="ARBA00022630"/>
    </source>
</evidence>
<dbReference type="Pfam" id="PF02219">
    <property type="entry name" value="MTHFR"/>
    <property type="match status" value="1"/>
</dbReference>
<comment type="similarity">
    <text evidence="3">Belongs to the methylenetetrahydrofolate reductase family.</text>
</comment>
<keyword evidence="6" id="KW-0521">NADP</keyword>
<feature type="domain" description="MTHFR SAM-binding regulatory" evidence="9">
    <location>
        <begin position="310"/>
        <end position="587"/>
    </location>
</feature>
<comment type="pathway">
    <text evidence="2 8">One-carbon metabolism; tetrahydrofolate interconversion.</text>
</comment>
<proteinExistence type="inferred from homology"/>
<dbReference type="InterPro" id="IPR004621">
    <property type="entry name" value="Fadh2_euk"/>
</dbReference>
<dbReference type="GO" id="GO:0009086">
    <property type="term" value="P:methionine biosynthetic process"/>
    <property type="evidence" value="ECO:0007669"/>
    <property type="project" value="TreeGrafter"/>
</dbReference>
<evidence type="ECO:0000256" key="5">
    <source>
        <dbReference type="ARBA" id="ARBA00022827"/>
    </source>
</evidence>
<keyword evidence="4" id="KW-0285">Flavoprotein</keyword>
<dbReference type="PANTHER" id="PTHR45754:SF3">
    <property type="entry name" value="METHYLENETETRAHYDROFOLATE REDUCTASE (NADPH)"/>
    <property type="match status" value="1"/>
</dbReference>
<comment type="caution">
    <text evidence="10">The sequence shown here is derived from an EMBL/GenBank/DDBJ whole genome shotgun (WGS) entry which is preliminary data.</text>
</comment>
<evidence type="ECO:0000313" key="10">
    <source>
        <dbReference type="EMBL" id="KAK9806544.1"/>
    </source>
</evidence>
<dbReference type="GO" id="GO:0005829">
    <property type="term" value="C:cytosol"/>
    <property type="evidence" value="ECO:0007669"/>
    <property type="project" value="TreeGrafter"/>
</dbReference>
<dbReference type="Gene3D" id="3.20.20.220">
    <property type="match status" value="1"/>
</dbReference>
<evidence type="ECO:0000256" key="7">
    <source>
        <dbReference type="ARBA" id="ARBA00023002"/>
    </source>
</evidence>
<keyword evidence="11" id="KW-1185">Reference proteome</keyword>
<dbReference type="EMBL" id="JALJOQ010000037">
    <property type="protein sequence ID" value="KAK9806544.1"/>
    <property type="molecule type" value="Genomic_DNA"/>
</dbReference>
<dbReference type="InterPro" id="IPR003171">
    <property type="entry name" value="Mehydrof_redctse-like"/>
</dbReference>
<dbReference type="GO" id="GO:0035999">
    <property type="term" value="P:tetrahydrofolate interconversion"/>
    <property type="evidence" value="ECO:0007669"/>
    <property type="project" value="TreeGrafter"/>
</dbReference>
<evidence type="ECO:0000313" key="11">
    <source>
        <dbReference type="Proteomes" id="UP001465755"/>
    </source>
</evidence>
<organism evidence="10 11">
    <name type="scientific">Symbiochloris irregularis</name>
    <dbReference type="NCBI Taxonomy" id="706552"/>
    <lineage>
        <taxon>Eukaryota</taxon>
        <taxon>Viridiplantae</taxon>
        <taxon>Chlorophyta</taxon>
        <taxon>core chlorophytes</taxon>
        <taxon>Trebouxiophyceae</taxon>
        <taxon>Trebouxiales</taxon>
        <taxon>Trebouxiaceae</taxon>
        <taxon>Symbiochloris</taxon>
    </lineage>
</organism>